<comment type="similarity">
    <text evidence="1">Belongs to the HIBADH-related family.</text>
</comment>
<dbReference type="InterPro" id="IPR048666">
    <property type="entry name" value="RedAm-like_C"/>
</dbReference>
<dbReference type="Pfam" id="PF21761">
    <property type="entry name" value="RedAm-like_C"/>
    <property type="match status" value="1"/>
</dbReference>
<evidence type="ECO:0000256" key="1">
    <source>
        <dbReference type="ARBA" id="ARBA00009080"/>
    </source>
</evidence>
<dbReference type="Proteomes" id="UP000660265">
    <property type="component" value="Unassembled WGS sequence"/>
</dbReference>
<dbReference type="SUPFAM" id="SSF48179">
    <property type="entry name" value="6-phosphogluconate dehydrogenase C-terminal domain-like"/>
    <property type="match status" value="1"/>
</dbReference>
<dbReference type="PANTHER" id="PTHR43580:SF2">
    <property type="entry name" value="CYTOKINE-LIKE NUCLEAR FACTOR N-PAC"/>
    <property type="match status" value="1"/>
</dbReference>
<dbReference type="Pfam" id="PF03446">
    <property type="entry name" value="NAD_binding_2"/>
    <property type="match status" value="1"/>
</dbReference>
<protein>
    <submittedName>
        <fullName evidence="5">6-phosphogluconate dehydrogenase</fullName>
    </submittedName>
</protein>
<name>A0ABQ2DZL3_9ACTN</name>
<evidence type="ECO:0000259" key="3">
    <source>
        <dbReference type="Pfam" id="PF03446"/>
    </source>
</evidence>
<dbReference type="InterPro" id="IPR006115">
    <property type="entry name" value="6PGDH_NADP-bd"/>
</dbReference>
<evidence type="ECO:0000259" key="4">
    <source>
        <dbReference type="Pfam" id="PF21761"/>
    </source>
</evidence>
<accession>A0ABQ2DZL3</accession>
<keyword evidence="6" id="KW-1185">Reference proteome</keyword>
<dbReference type="InterPro" id="IPR015815">
    <property type="entry name" value="HIBADH-related"/>
</dbReference>
<gene>
    <name evidence="5" type="ORF">GCM10011583_11320</name>
</gene>
<dbReference type="InterPro" id="IPR036291">
    <property type="entry name" value="NAD(P)-bd_dom_sf"/>
</dbReference>
<dbReference type="PIRSF" id="PIRSF000103">
    <property type="entry name" value="HIBADH"/>
    <property type="match status" value="1"/>
</dbReference>
<evidence type="ECO:0000313" key="5">
    <source>
        <dbReference type="EMBL" id="GGJ81600.1"/>
    </source>
</evidence>
<dbReference type="InterPro" id="IPR013328">
    <property type="entry name" value="6PGD_dom2"/>
</dbReference>
<dbReference type="InterPro" id="IPR008927">
    <property type="entry name" value="6-PGluconate_DH-like_C_sf"/>
</dbReference>
<dbReference type="PANTHER" id="PTHR43580">
    <property type="entry name" value="OXIDOREDUCTASE GLYR1-RELATED"/>
    <property type="match status" value="1"/>
</dbReference>
<dbReference type="EMBL" id="BMMV01000003">
    <property type="protein sequence ID" value="GGJ81600.1"/>
    <property type="molecule type" value="Genomic_DNA"/>
</dbReference>
<comment type="caution">
    <text evidence="5">The sequence shown here is derived from an EMBL/GenBank/DDBJ whole genome shotgun (WGS) entry which is preliminary data.</text>
</comment>
<keyword evidence="2" id="KW-0560">Oxidoreductase</keyword>
<evidence type="ECO:0000256" key="2">
    <source>
        <dbReference type="ARBA" id="ARBA00023002"/>
    </source>
</evidence>
<evidence type="ECO:0000313" key="6">
    <source>
        <dbReference type="Proteomes" id="UP000660265"/>
    </source>
</evidence>
<dbReference type="InterPro" id="IPR051265">
    <property type="entry name" value="HIBADH-related_NP60_sf"/>
</dbReference>
<dbReference type="Gene3D" id="3.40.50.720">
    <property type="entry name" value="NAD(P)-binding Rossmann-like Domain"/>
    <property type="match status" value="1"/>
</dbReference>
<feature type="domain" description="6-phosphogluconate dehydrogenase NADP-binding" evidence="3">
    <location>
        <begin position="1"/>
        <end position="135"/>
    </location>
</feature>
<organism evidence="5 6">
    <name type="scientific">Streptomyces camponoticapitis</name>
    <dbReference type="NCBI Taxonomy" id="1616125"/>
    <lineage>
        <taxon>Bacteria</taxon>
        <taxon>Bacillati</taxon>
        <taxon>Actinomycetota</taxon>
        <taxon>Actinomycetes</taxon>
        <taxon>Kitasatosporales</taxon>
        <taxon>Streptomycetaceae</taxon>
        <taxon>Streptomyces</taxon>
    </lineage>
</organism>
<dbReference type="Gene3D" id="1.10.1040.10">
    <property type="entry name" value="N-(1-d-carboxylethyl)-l-norvaline Dehydrogenase, domain 2"/>
    <property type="match status" value="1"/>
</dbReference>
<reference evidence="6" key="1">
    <citation type="journal article" date="2019" name="Int. J. Syst. Evol. Microbiol.">
        <title>The Global Catalogue of Microorganisms (GCM) 10K type strain sequencing project: providing services to taxonomists for standard genome sequencing and annotation.</title>
        <authorList>
            <consortium name="The Broad Institute Genomics Platform"/>
            <consortium name="The Broad Institute Genome Sequencing Center for Infectious Disease"/>
            <person name="Wu L."/>
            <person name="Ma J."/>
        </authorList>
    </citation>
    <scope>NUCLEOTIDE SEQUENCE [LARGE SCALE GENOMIC DNA]</scope>
    <source>
        <strain evidence="6">CGMCC 4.7275</strain>
    </source>
</reference>
<proteinExistence type="inferred from homology"/>
<dbReference type="SUPFAM" id="SSF51735">
    <property type="entry name" value="NAD(P)-binding Rossmann-fold domains"/>
    <property type="match status" value="1"/>
</dbReference>
<sequence>MAGAYLDKGYEVTLWNRSADKAGELVAGGATLALSVEDALVAGGPVVLSLTDYDAMYAILEPAAASLSGRVVVNLTSDTPERARAAALWFAGHGARQLTGGVNTPPSGIGTREAFTYYSGPRDLFEELVPTLEVLTGTDYRGEDQGLAALYYQIGMDLFWTSMLSWVHALALADANGIPAAEILPYASESTRGMSRFFEFYTPRIDAGEFPGDVDRLAMGVASIEHVVHTTEAAGVDTALPAAVLELFRRGVAEGHADDSFTSLFTVMRGSRKAA</sequence>
<feature type="domain" description="NADPH-dependent reductive aminase-like C-terminal" evidence="4">
    <location>
        <begin position="144"/>
        <end position="269"/>
    </location>
</feature>